<reference evidence="2 3" key="1">
    <citation type="submission" date="2020-08" db="EMBL/GenBank/DDBJ databases">
        <title>Genomic Encyclopedia of Type Strains, Phase IV (KMG-IV): sequencing the most valuable type-strain genomes for metagenomic binning, comparative biology and taxonomic classification.</title>
        <authorList>
            <person name="Goeker M."/>
        </authorList>
    </citation>
    <scope>NUCLEOTIDE SEQUENCE [LARGE SCALE GENOMIC DNA]</scope>
    <source>
        <strain evidence="2 3">DSM 26189</strain>
    </source>
</reference>
<protein>
    <recommendedName>
        <fullName evidence="4">DUF2188 domain-containing protein</fullName>
    </recommendedName>
</protein>
<evidence type="ECO:0000313" key="3">
    <source>
        <dbReference type="Proteomes" id="UP000571950"/>
    </source>
</evidence>
<proteinExistence type="predicted"/>
<organism evidence="2 3">
    <name type="scientific">Sphingobium jiangsuense</name>
    <dbReference type="NCBI Taxonomy" id="870476"/>
    <lineage>
        <taxon>Bacteria</taxon>
        <taxon>Pseudomonadati</taxon>
        <taxon>Pseudomonadota</taxon>
        <taxon>Alphaproteobacteria</taxon>
        <taxon>Sphingomonadales</taxon>
        <taxon>Sphingomonadaceae</taxon>
        <taxon>Sphingobium</taxon>
    </lineage>
</organism>
<sequence length="58" mass="6207">MSYRIRFEGCGTTSVCAQSRTQALTLAKGLMQRGRTNVVIQGPDGSTLAPPEPETARP</sequence>
<accession>A0A7W6BG84</accession>
<comment type="caution">
    <text evidence="2">The sequence shown here is derived from an EMBL/GenBank/DDBJ whole genome shotgun (WGS) entry which is preliminary data.</text>
</comment>
<dbReference type="RefSeq" id="WP_188070099.1">
    <property type="nucleotide sequence ID" value="NZ_BSPS01000078.1"/>
</dbReference>
<keyword evidence="3" id="KW-1185">Reference proteome</keyword>
<evidence type="ECO:0000313" key="2">
    <source>
        <dbReference type="EMBL" id="MBB3924531.1"/>
    </source>
</evidence>
<evidence type="ECO:0000256" key="1">
    <source>
        <dbReference type="SAM" id="MobiDB-lite"/>
    </source>
</evidence>
<dbReference type="Proteomes" id="UP000571950">
    <property type="component" value="Unassembled WGS sequence"/>
</dbReference>
<feature type="region of interest" description="Disordered" evidence="1">
    <location>
        <begin position="39"/>
        <end position="58"/>
    </location>
</feature>
<name>A0A7W6BG84_9SPHN</name>
<gene>
    <name evidence="2" type="ORF">GGR43_000225</name>
</gene>
<dbReference type="AlphaFoldDB" id="A0A7W6BG84"/>
<dbReference type="EMBL" id="JACIDT010000001">
    <property type="protein sequence ID" value="MBB3924531.1"/>
    <property type="molecule type" value="Genomic_DNA"/>
</dbReference>
<evidence type="ECO:0008006" key="4">
    <source>
        <dbReference type="Google" id="ProtNLM"/>
    </source>
</evidence>